<dbReference type="WBParaSite" id="PSAMB.scaffold2970size20307.g19775.t1">
    <property type="protein sequence ID" value="PSAMB.scaffold2970size20307.g19775.t1"/>
    <property type="gene ID" value="PSAMB.scaffold2970size20307.g19775"/>
</dbReference>
<dbReference type="InterPro" id="IPR029058">
    <property type="entry name" value="AB_hydrolase_fold"/>
</dbReference>
<organism evidence="2 3">
    <name type="scientific">Plectus sambesii</name>
    <dbReference type="NCBI Taxonomy" id="2011161"/>
    <lineage>
        <taxon>Eukaryota</taxon>
        <taxon>Metazoa</taxon>
        <taxon>Ecdysozoa</taxon>
        <taxon>Nematoda</taxon>
        <taxon>Chromadorea</taxon>
        <taxon>Plectida</taxon>
        <taxon>Plectina</taxon>
        <taxon>Plectoidea</taxon>
        <taxon>Plectidae</taxon>
        <taxon>Plectus</taxon>
    </lineage>
</organism>
<evidence type="ECO:0000313" key="3">
    <source>
        <dbReference type="WBParaSite" id="PSAMB.scaffold2970size20307.g19775.t1"/>
    </source>
</evidence>
<keyword evidence="2" id="KW-1185">Reference proteome</keyword>
<feature type="signal peptide" evidence="1">
    <location>
        <begin position="1"/>
        <end position="19"/>
    </location>
</feature>
<evidence type="ECO:0000256" key="1">
    <source>
        <dbReference type="SAM" id="SignalP"/>
    </source>
</evidence>
<name>A0A914W3U7_9BILA</name>
<feature type="chain" id="PRO_5037318513" evidence="1">
    <location>
        <begin position="20"/>
        <end position="192"/>
    </location>
</feature>
<dbReference type="Pfam" id="PF01674">
    <property type="entry name" value="Lipase_2"/>
    <property type="match status" value="1"/>
</dbReference>
<dbReference type="InterPro" id="IPR002918">
    <property type="entry name" value="Lipase_EstA/Esterase_EstB"/>
</dbReference>
<evidence type="ECO:0000313" key="2">
    <source>
        <dbReference type="Proteomes" id="UP000887566"/>
    </source>
</evidence>
<dbReference type="GO" id="GO:0016298">
    <property type="term" value="F:lipase activity"/>
    <property type="evidence" value="ECO:0007669"/>
    <property type="project" value="TreeGrafter"/>
</dbReference>
<dbReference type="AlphaFoldDB" id="A0A914W3U7"/>
<dbReference type="Gene3D" id="3.40.50.1820">
    <property type="entry name" value="alpha/beta hydrolase"/>
    <property type="match status" value="1"/>
</dbReference>
<proteinExistence type="predicted"/>
<dbReference type="PANTHER" id="PTHR32015:SF3">
    <property type="entry name" value="TRIACYLGLYCEROL LIPASE"/>
    <property type="match status" value="1"/>
</dbReference>
<dbReference type="GO" id="GO:0016042">
    <property type="term" value="P:lipid catabolic process"/>
    <property type="evidence" value="ECO:0007669"/>
    <property type="project" value="InterPro"/>
</dbReference>
<protein>
    <submittedName>
        <fullName evidence="3">Triacylglycerol lipase</fullName>
    </submittedName>
</protein>
<keyword evidence="1" id="KW-0732">Signal</keyword>
<sequence length="192" mass="21057">MRSLQFLALHCAAFMIVSGDFTPDFNAFLTNTYGPAMQNRLERKDLQDRGSFGGRAAAGQKLKRQPVILVHGITNSASQFRDIGQHFGSNGYDWAEIYATTWGDAGKTVFFFVDLKCDYVKQVRSLIQAVNRYTRKKVDVIGYSMGSPIARKAIMGGFCVDTGENLGPPLTRIVDTFVAVAGANNASSTKVK</sequence>
<dbReference type="Proteomes" id="UP000887566">
    <property type="component" value="Unplaced"/>
</dbReference>
<reference evidence="3" key="1">
    <citation type="submission" date="2022-11" db="UniProtKB">
        <authorList>
            <consortium name="WormBaseParasite"/>
        </authorList>
    </citation>
    <scope>IDENTIFICATION</scope>
</reference>
<dbReference type="PANTHER" id="PTHR32015">
    <property type="entry name" value="FASTING INDUCED LIPASE"/>
    <property type="match status" value="1"/>
</dbReference>
<dbReference type="SUPFAM" id="SSF53474">
    <property type="entry name" value="alpha/beta-Hydrolases"/>
    <property type="match status" value="1"/>
</dbReference>
<accession>A0A914W3U7</accession>